<dbReference type="SUPFAM" id="SSF49879">
    <property type="entry name" value="SMAD/FHA domain"/>
    <property type="match status" value="1"/>
</dbReference>
<dbReference type="PROSITE" id="PS50006">
    <property type="entry name" value="FHA_DOMAIN"/>
    <property type="match status" value="1"/>
</dbReference>
<name>A0A8B4GDJ5_EIKCO</name>
<sequence>MAMTLCAAGKHYYDSAVQSGCPYCGESAPSGSPHTAAIPAALEERTQMLAADSHQLAAQSAKTQMLDNAAPSAESDSALKTHILGVSNRPDAEARTKGMCEFPVVGWLIITEGQGRGTDFRLIQGENRIGRNADLEVCLDFGAQSDNTVSHEAHAVVVYDHHANEFFIERGSSRNLAMLNGSTIRGEPTLQRNDIIQVGATKLLFLPFCDQNFKWQAD</sequence>
<dbReference type="CDD" id="cd00060">
    <property type="entry name" value="FHA"/>
    <property type="match status" value="1"/>
</dbReference>
<dbReference type="KEGG" id="ecor:SAMEA4412678_1232"/>
<dbReference type="Pfam" id="PF00498">
    <property type="entry name" value="FHA"/>
    <property type="match status" value="1"/>
</dbReference>
<gene>
    <name evidence="2" type="ORF">SAMEA4412678_01232</name>
</gene>
<evidence type="ECO:0000313" key="2">
    <source>
        <dbReference type="EMBL" id="SNW08793.1"/>
    </source>
</evidence>
<evidence type="ECO:0000313" key="3">
    <source>
        <dbReference type="Proteomes" id="UP000215465"/>
    </source>
</evidence>
<protein>
    <recommendedName>
        <fullName evidence="1">FHA domain-containing protein</fullName>
    </recommendedName>
</protein>
<dbReference type="InterPro" id="IPR000253">
    <property type="entry name" value="FHA_dom"/>
</dbReference>
<dbReference type="GeneID" id="60770135"/>
<dbReference type="InterPro" id="IPR008984">
    <property type="entry name" value="SMAD_FHA_dom_sf"/>
</dbReference>
<proteinExistence type="predicted"/>
<feature type="domain" description="FHA" evidence="1">
    <location>
        <begin position="127"/>
        <end position="184"/>
    </location>
</feature>
<evidence type="ECO:0000259" key="1">
    <source>
        <dbReference type="PROSITE" id="PS50006"/>
    </source>
</evidence>
<dbReference type="Gene3D" id="2.60.200.20">
    <property type="match status" value="1"/>
</dbReference>
<dbReference type="AlphaFoldDB" id="A0A8B4GDJ5"/>
<dbReference type="EMBL" id="LT906482">
    <property type="protein sequence ID" value="SNW08793.1"/>
    <property type="molecule type" value="Genomic_DNA"/>
</dbReference>
<dbReference type="RefSeq" id="WP_003823854.1">
    <property type="nucleotide sequence ID" value="NZ_CP082861.1"/>
</dbReference>
<reference evidence="2 3" key="1">
    <citation type="submission" date="2017-06" db="EMBL/GenBank/DDBJ databases">
        <authorList>
            <consortium name="Pathogen Informatics"/>
        </authorList>
    </citation>
    <scope>NUCLEOTIDE SEQUENCE [LARGE SCALE GENOMIC DNA]</scope>
    <source>
        <strain evidence="2 3">NCTC10596</strain>
    </source>
</reference>
<accession>A0A8B4GDJ5</accession>
<organism evidence="2 3">
    <name type="scientific">Eikenella corrodens</name>
    <dbReference type="NCBI Taxonomy" id="539"/>
    <lineage>
        <taxon>Bacteria</taxon>
        <taxon>Pseudomonadati</taxon>
        <taxon>Pseudomonadota</taxon>
        <taxon>Betaproteobacteria</taxon>
        <taxon>Neisseriales</taxon>
        <taxon>Neisseriaceae</taxon>
        <taxon>Eikenella</taxon>
    </lineage>
</organism>
<dbReference type="Proteomes" id="UP000215465">
    <property type="component" value="Chromosome 1"/>
</dbReference>